<keyword evidence="5 10" id="KW-0812">Transmembrane</keyword>
<evidence type="ECO:0000256" key="8">
    <source>
        <dbReference type="ARBA" id="ARBA00023136"/>
    </source>
</evidence>
<dbReference type="Pfam" id="PF10510">
    <property type="entry name" value="PIG-S"/>
    <property type="match status" value="1"/>
</dbReference>
<evidence type="ECO:0000256" key="9">
    <source>
        <dbReference type="ARBA" id="ARBA00023180"/>
    </source>
</evidence>
<dbReference type="PRINTS" id="PR00259">
    <property type="entry name" value="TMFOUR"/>
</dbReference>
<dbReference type="PANTHER" id="PTHR21072:SF13">
    <property type="entry name" value="GPI TRANSAMIDASE COMPONENT PIG-S"/>
    <property type="match status" value="1"/>
</dbReference>
<reference evidence="12" key="1">
    <citation type="submission" date="2024-02" db="UniProtKB">
        <authorList>
            <consortium name="WormBaseParasite"/>
        </authorList>
    </citation>
    <scope>IDENTIFICATION</scope>
</reference>
<dbReference type="GO" id="GO:0042765">
    <property type="term" value="C:GPI-anchor transamidase complex"/>
    <property type="evidence" value="ECO:0007669"/>
    <property type="project" value="InterPro"/>
</dbReference>
<comment type="pathway">
    <text evidence="2">Glycolipid biosynthesis; glycosylphosphatidylinositol-anchor biosynthesis.</text>
</comment>
<feature type="transmembrane region" description="Helical" evidence="10">
    <location>
        <begin position="361"/>
        <end position="381"/>
    </location>
</feature>
<dbReference type="SUPFAM" id="SSF48652">
    <property type="entry name" value="Tetraspanin"/>
    <property type="match status" value="1"/>
</dbReference>
<keyword evidence="9" id="KW-0325">Glycoprotein</keyword>
<comment type="similarity">
    <text evidence="3">Belongs to the PIGS family.</text>
</comment>
<feature type="transmembrane region" description="Helical" evidence="10">
    <location>
        <begin position="262"/>
        <end position="286"/>
    </location>
</feature>
<dbReference type="GO" id="GO:0006506">
    <property type="term" value="P:GPI anchor biosynthetic process"/>
    <property type="evidence" value="ECO:0007669"/>
    <property type="project" value="UniProtKB-KW"/>
</dbReference>
<dbReference type="InterPro" id="IPR019540">
    <property type="entry name" value="PtdIno-glycan_biosynth_class_S"/>
</dbReference>
<dbReference type="SMART" id="SM00028">
    <property type="entry name" value="TPR"/>
    <property type="match status" value="2"/>
</dbReference>
<evidence type="ECO:0000256" key="10">
    <source>
        <dbReference type="SAM" id="Phobius"/>
    </source>
</evidence>
<dbReference type="InterPro" id="IPR019734">
    <property type="entry name" value="TPR_rpt"/>
</dbReference>
<evidence type="ECO:0008006" key="13">
    <source>
        <dbReference type="Google" id="ProtNLM"/>
    </source>
</evidence>
<dbReference type="InterPro" id="IPR008952">
    <property type="entry name" value="Tetraspanin_EC2_sf"/>
</dbReference>
<evidence type="ECO:0000256" key="3">
    <source>
        <dbReference type="ARBA" id="ARBA00005316"/>
    </source>
</evidence>
<dbReference type="SUPFAM" id="SSF48452">
    <property type="entry name" value="TPR-like"/>
    <property type="match status" value="1"/>
</dbReference>
<dbReference type="WBParaSite" id="MBELARI_LOCUS16184">
    <property type="protein sequence ID" value="MBELARI_LOCUS16184"/>
    <property type="gene ID" value="MBELARI_LOCUS16184"/>
</dbReference>
<dbReference type="InterPro" id="IPR018499">
    <property type="entry name" value="Tetraspanin/Peripherin"/>
</dbReference>
<feature type="transmembrane region" description="Helical" evidence="10">
    <location>
        <begin position="91"/>
        <end position="113"/>
    </location>
</feature>
<dbReference type="Gene3D" id="1.25.40.10">
    <property type="entry name" value="Tetratricopeptide repeat domain"/>
    <property type="match status" value="1"/>
</dbReference>
<evidence type="ECO:0000313" key="12">
    <source>
        <dbReference type="WBParaSite" id="MBELARI_LOCUS16184"/>
    </source>
</evidence>
<evidence type="ECO:0000256" key="7">
    <source>
        <dbReference type="ARBA" id="ARBA00022989"/>
    </source>
</evidence>
<dbReference type="GO" id="GO:0016255">
    <property type="term" value="P:attachment of GPI anchor to protein"/>
    <property type="evidence" value="ECO:0007669"/>
    <property type="project" value="InterPro"/>
</dbReference>
<dbReference type="InterPro" id="IPR011990">
    <property type="entry name" value="TPR-like_helical_dom_sf"/>
</dbReference>
<accession>A0AAF3EQ18</accession>
<dbReference type="Proteomes" id="UP000887575">
    <property type="component" value="Unassembled WGS sequence"/>
</dbReference>
<organism evidence="11 12">
    <name type="scientific">Mesorhabditis belari</name>
    <dbReference type="NCBI Taxonomy" id="2138241"/>
    <lineage>
        <taxon>Eukaryota</taxon>
        <taxon>Metazoa</taxon>
        <taxon>Ecdysozoa</taxon>
        <taxon>Nematoda</taxon>
        <taxon>Chromadorea</taxon>
        <taxon>Rhabditida</taxon>
        <taxon>Rhabditina</taxon>
        <taxon>Rhabditomorpha</taxon>
        <taxon>Rhabditoidea</taxon>
        <taxon>Rhabditidae</taxon>
        <taxon>Mesorhabditinae</taxon>
        <taxon>Mesorhabditis</taxon>
    </lineage>
</organism>
<keyword evidence="11" id="KW-1185">Reference proteome</keyword>
<name>A0AAF3EQ18_9BILA</name>
<evidence type="ECO:0000256" key="6">
    <source>
        <dbReference type="ARBA" id="ARBA00022824"/>
    </source>
</evidence>
<dbReference type="PANTHER" id="PTHR21072">
    <property type="entry name" value="GPI TRANSAMIDASE COMPONENT PIG-S"/>
    <property type="match status" value="1"/>
</dbReference>
<protein>
    <recommendedName>
        <fullName evidence="13">Tetraspanin</fullName>
    </recommendedName>
</protein>
<keyword evidence="7 10" id="KW-1133">Transmembrane helix</keyword>
<evidence type="ECO:0000256" key="5">
    <source>
        <dbReference type="ARBA" id="ARBA00022692"/>
    </source>
</evidence>
<dbReference type="Pfam" id="PF00335">
    <property type="entry name" value="Tetraspanin"/>
    <property type="match status" value="1"/>
</dbReference>
<evidence type="ECO:0000313" key="11">
    <source>
        <dbReference type="Proteomes" id="UP000887575"/>
    </source>
</evidence>
<feature type="transmembrane region" description="Helical" evidence="10">
    <location>
        <begin position="120"/>
        <end position="143"/>
    </location>
</feature>
<sequence>MPDASRQQEQRIRRPAAQRARVHRHAAVRYAPGAGGESEISCCVKYSVFAFNVIFFLLGFALLLIGTWAQIEKTSLYSQLNKASKLYLDPTWLLILVGLVTFIIGFSGCVGSLRENTSFLTFYSTLLGLLLIAELAAGVFAYACKDQLDQYIRRLLNDVIQGYRDDPDLQILIDSMQESWHCCGINSADDWDKNSYFSTGSQDIQSPEAGGVPFSCCLNSSVVTFKNYFCGHGVRLRDQNMPASIYTEGCLPKFQLWLNNNVILVGIGMVIAGVVQIMGICFAQNLKSDIFAQRSKWTSQRFWTGFVMENLGRILQKLGLKKPPPPETPLEPERPPPKDVQELIDRLPEAYKKYRKRELPYRLASAVAFIVLCIVCGTLAWKNTQVYRAPMDNVPKDLRKIDLEVTLHIVPTSKLFLDKVPLLEERILARLNEGDLPVALNIRWNIQCHGFRKLASLQTNTERGLNVYLALVDPAEWTHFSANHAFMTCSQWTLIQFGDDLEKMAQRIGSLVWEVLIDVPHLESIVKRDQRELMPAWQIATLPLSHQKRLVWDSAALAGEYVVQIVFLHQNAKLDEEVKQRATRTTSNFWRFASRIKNVTRLQITSEHLWDFEVMHYLEKDVQDRWTLTADSTQNVIKEVDMQMQTVESASPVLKMIVLETDMPVIILDHTNEDSKGVAVASWGALVARNDKTDAHLLSSLRVLLGMDSELEGGRAREPCPVNEWEISRMHLRAFIDNTLRTRSAIRALHSMKDKIPDIVISDDVASLVNEALTPLNQWNDPHNPDLATISKARLKADKALSHPSLLALLYFPQDQKTAVLLPIIAPLSLPLLGSVWTLWKLGRKWQFVVLLSCSLLYYQWTQKILPVVIAHFLYRILLNWFQMVHLEEITDDNEEQKASRALHHKEHGNICFGKKHYHGAIVEYTRSLNYKQDALVYGNRAQANINLKRWQSALMDCNRALQLDPKFTKGLYRRALVLDALGLHESAVTDLDRLIKMAGDAAAKTLKEKIGVKKNAPNVTLKCVPRGDELRADDEDWITVDFDEVATLNTSDKTNTTASTSASLERKTNETFEPPKIFADFDFAYSKLQHNPSAFAHYCLQIPRERVRFLLDCLFEARHLKLLLHGFLIIEREVSTDDLASFFSRLSSINGVDLATMFLEDDEKGYLEELLQRLNLQEIAVNFGL</sequence>
<evidence type="ECO:0000256" key="2">
    <source>
        <dbReference type="ARBA" id="ARBA00004687"/>
    </source>
</evidence>
<comment type="subcellular location">
    <subcellularLocation>
        <location evidence="1">Endoplasmic reticulum membrane</location>
        <topology evidence="1">Multi-pass membrane protein</topology>
    </subcellularLocation>
</comment>
<evidence type="ECO:0000256" key="1">
    <source>
        <dbReference type="ARBA" id="ARBA00004477"/>
    </source>
</evidence>
<evidence type="ECO:0000256" key="4">
    <source>
        <dbReference type="ARBA" id="ARBA00022502"/>
    </source>
</evidence>
<dbReference type="Gene3D" id="1.10.1450.10">
    <property type="entry name" value="Tetraspanin"/>
    <property type="match status" value="1"/>
</dbReference>
<keyword evidence="6" id="KW-0256">Endoplasmic reticulum</keyword>
<keyword evidence="4" id="KW-0337">GPI-anchor biosynthesis</keyword>
<feature type="transmembrane region" description="Helical" evidence="10">
    <location>
        <begin position="48"/>
        <end position="71"/>
    </location>
</feature>
<proteinExistence type="inferred from homology"/>
<keyword evidence="8 10" id="KW-0472">Membrane</keyword>
<dbReference type="AlphaFoldDB" id="A0AAF3EQ18"/>